<accession>A0ABT6H8K3</accession>
<dbReference type="RefSeq" id="WP_124566085.1">
    <property type="nucleotide sequence ID" value="NZ_JARRRY010000038.1"/>
</dbReference>
<proteinExistence type="predicted"/>
<name>A0ABT6H8K3_9BACI</name>
<protein>
    <recommendedName>
        <fullName evidence="3">Lipoprotein</fullName>
    </recommendedName>
</protein>
<reference evidence="1 2" key="1">
    <citation type="submission" date="2023-04" db="EMBL/GenBank/DDBJ databases">
        <title>Ectobacillus antri isolated from activated sludge.</title>
        <authorList>
            <person name="Yan P."/>
            <person name="Liu X."/>
        </authorList>
    </citation>
    <scope>NUCLEOTIDE SEQUENCE [LARGE SCALE GENOMIC DNA]</scope>
    <source>
        <strain evidence="1 2">C18H</strain>
    </source>
</reference>
<dbReference type="EMBL" id="JARULN010000040">
    <property type="protein sequence ID" value="MDG5755656.1"/>
    <property type="molecule type" value="Genomic_DNA"/>
</dbReference>
<dbReference type="Proteomes" id="UP001218246">
    <property type="component" value="Unassembled WGS sequence"/>
</dbReference>
<keyword evidence="2" id="KW-1185">Reference proteome</keyword>
<evidence type="ECO:0008006" key="3">
    <source>
        <dbReference type="Google" id="ProtNLM"/>
    </source>
</evidence>
<evidence type="ECO:0000313" key="2">
    <source>
        <dbReference type="Proteomes" id="UP001218246"/>
    </source>
</evidence>
<organism evidence="1 2">
    <name type="scientific">Ectobacillus antri</name>
    <dbReference type="NCBI Taxonomy" id="2486280"/>
    <lineage>
        <taxon>Bacteria</taxon>
        <taxon>Bacillati</taxon>
        <taxon>Bacillota</taxon>
        <taxon>Bacilli</taxon>
        <taxon>Bacillales</taxon>
        <taxon>Bacillaceae</taxon>
        <taxon>Ectobacillus</taxon>
    </lineage>
</organism>
<evidence type="ECO:0000313" key="1">
    <source>
        <dbReference type="EMBL" id="MDG5755656.1"/>
    </source>
</evidence>
<gene>
    <name evidence="1" type="ORF">P6P90_17350</name>
</gene>
<comment type="caution">
    <text evidence="1">The sequence shown here is derived from an EMBL/GenBank/DDBJ whole genome shotgun (WGS) entry which is preliminary data.</text>
</comment>
<dbReference type="PROSITE" id="PS51257">
    <property type="entry name" value="PROKAR_LIPOPROTEIN"/>
    <property type="match status" value="1"/>
</dbReference>
<sequence length="132" mass="15549">MRKLWLSIYLTILVILVACSSQSLPKEISSQTLRIVNKTVSPSEYKEIRDTKTIQMILNVVDEDELRWSYVKPSIDRESDYQFWVEKKNVPERHHHFEVWLNDKESVILNKNKGQYAIIESTTVEQLNGLLK</sequence>